<sequence length="280" mass="31829">MSDSFQEAKAFRKTWKSLGDSCRNFRCVTENFNDISKRRTYLECEAQDEDGSWKKNRIPLDPIVKFGTGAILYYTRPRSSPDTLSSNLLSPNPKVVLKDRGLELTAHGHGSKGPKYETTTLYDLKNENGVVFQSASGWSPRRIKLQEAREKQEERRARVKQAQRNPLSQHKMSPNFSAEGLMIEDKRVLVAVLKGDEGTRQIVTLNLDKHLGNNDGSLEWDGENFSKSAEDVEFAIEGDARVPILHAKLRNERGEYYWTDVNLAERIITSNGKLEVRPAN</sequence>
<evidence type="ECO:0000313" key="3">
    <source>
        <dbReference type="EMBL" id="OQE13206.1"/>
    </source>
</evidence>
<gene>
    <name evidence="3" type="ORF">PENFLA_c052G00584</name>
</gene>
<dbReference type="Gene3D" id="2.30.60.10">
    <property type="entry name" value="Cyanovirin-N"/>
    <property type="match status" value="1"/>
</dbReference>
<feature type="compositionally biased region" description="Basic and acidic residues" evidence="1">
    <location>
        <begin position="147"/>
        <end position="156"/>
    </location>
</feature>
<evidence type="ECO:0000259" key="2">
    <source>
        <dbReference type="SMART" id="SM01111"/>
    </source>
</evidence>
<dbReference type="Pfam" id="PF08881">
    <property type="entry name" value="CVNH"/>
    <property type="match status" value="1"/>
</dbReference>
<protein>
    <recommendedName>
        <fullName evidence="2">Cyanovirin-N domain-containing protein</fullName>
    </recommendedName>
</protein>
<dbReference type="EMBL" id="MLQL01000052">
    <property type="protein sequence ID" value="OQE13206.1"/>
    <property type="molecule type" value="Genomic_DNA"/>
</dbReference>
<comment type="caution">
    <text evidence="3">The sequence shown here is derived from an EMBL/GenBank/DDBJ whole genome shotgun (WGS) entry which is preliminary data.</text>
</comment>
<dbReference type="Proteomes" id="UP000191342">
    <property type="component" value="Unassembled WGS sequence"/>
</dbReference>
<accession>A0A1V6SGZ2</accession>
<dbReference type="STRING" id="254877.A0A1V6SGZ2"/>
<evidence type="ECO:0000313" key="4">
    <source>
        <dbReference type="Proteomes" id="UP000191342"/>
    </source>
</evidence>
<dbReference type="InterPro" id="IPR011058">
    <property type="entry name" value="Cyanovirin-N"/>
</dbReference>
<dbReference type="OrthoDB" id="4327643at2759"/>
<name>A0A1V6SGZ2_9EURO</name>
<dbReference type="SMART" id="SM01111">
    <property type="entry name" value="CVNH"/>
    <property type="match status" value="1"/>
</dbReference>
<feature type="compositionally biased region" description="Polar residues" evidence="1">
    <location>
        <begin position="162"/>
        <end position="173"/>
    </location>
</feature>
<feature type="region of interest" description="Disordered" evidence="1">
    <location>
        <begin position="147"/>
        <end position="173"/>
    </location>
</feature>
<dbReference type="PANTHER" id="PTHR42076">
    <property type="entry name" value="CYANOVIRIN-N HOMOLOG"/>
    <property type="match status" value="1"/>
</dbReference>
<dbReference type="InterPro" id="IPR036673">
    <property type="entry name" value="Cyanovirin-N_sf"/>
</dbReference>
<dbReference type="PANTHER" id="PTHR42076:SF1">
    <property type="entry name" value="CYANOVIRIN-N DOMAIN-CONTAINING PROTEIN"/>
    <property type="match status" value="1"/>
</dbReference>
<organism evidence="3 4">
    <name type="scientific">Penicillium flavigenum</name>
    <dbReference type="NCBI Taxonomy" id="254877"/>
    <lineage>
        <taxon>Eukaryota</taxon>
        <taxon>Fungi</taxon>
        <taxon>Dikarya</taxon>
        <taxon>Ascomycota</taxon>
        <taxon>Pezizomycotina</taxon>
        <taxon>Eurotiomycetes</taxon>
        <taxon>Eurotiomycetidae</taxon>
        <taxon>Eurotiales</taxon>
        <taxon>Aspergillaceae</taxon>
        <taxon>Penicillium</taxon>
    </lineage>
</organism>
<dbReference type="AlphaFoldDB" id="A0A1V6SGZ2"/>
<reference evidence="4" key="1">
    <citation type="journal article" date="2017" name="Nat. Microbiol.">
        <title>Global analysis of biosynthetic gene clusters reveals vast potential of secondary metabolite production in Penicillium species.</title>
        <authorList>
            <person name="Nielsen J.C."/>
            <person name="Grijseels S."/>
            <person name="Prigent S."/>
            <person name="Ji B."/>
            <person name="Dainat J."/>
            <person name="Nielsen K.F."/>
            <person name="Frisvad J.C."/>
            <person name="Workman M."/>
            <person name="Nielsen J."/>
        </authorList>
    </citation>
    <scope>NUCLEOTIDE SEQUENCE [LARGE SCALE GENOMIC DNA]</scope>
    <source>
        <strain evidence="4">IBT 14082</strain>
    </source>
</reference>
<dbReference type="SUPFAM" id="SSF51322">
    <property type="entry name" value="Cyanovirin-N"/>
    <property type="match status" value="1"/>
</dbReference>
<proteinExistence type="predicted"/>
<evidence type="ECO:0000256" key="1">
    <source>
        <dbReference type="SAM" id="MobiDB-lite"/>
    </source>
</evidence>
<feature type="domain" description="Cyanovirin-N" evidence="2">
    <location>
        <begin position="175"/>
        <end position="276"/>
    </location>
</feature>
<keyword evidence="4" id="KW-1185">Reference proteome</keyword>